<keyword evidence="2" id="KW-1185">Reference proteome</keyword>
<dbReference type="Gene3D" id="2.160.10.10">
    <property type="entry name" value="Hexapeptide repeat proteins"/>
    <property type="match status" value="1"/>
</dbReference>
<proteinExistence type="predicted"/>
<dbReference type="CDD" id="cd04645">
    <property type="entry name" value="LbH_gamma_CA_like"/>
    <property type="match status" value="1"/>
</dbReference>
<protein>
    <submittedName>
        <fullName evidence="1">Gamma carbonic anhydrase family protein</fullName>
    </submittedName>
</protein>
<evidence type="ECO:0000313" key="1">
    <source>
        <dbReference type="EMBL" id="BBH18365.1"/>
    </source>
</evidence>
<dbReference type="PANTHER" id="PTHR13061:SF29">
    <property type="entry name" value="GAMMA CARBONIC ANHYDRASE-LIKE 1, MITOCHONDRIAL-RELATED"/>
    <property type="match status" value="1"/>
</dbReference>
<dbReference type="SUPFAM" id="SSF51161">
    <property type="entry name" value="Trimeric LpxA-like enzymes"/>
    <property type="match status" value="1"/>
</dbReference>
<name>A0A3G9IQM6_9ACTN</name>
<evidence type="ECO:0000313" key="2">
    <source>
        <dbReference type="Proteomes" id="UP000271573"/>
    </source>
</evidence>
<dbReference type="EMBL" id="AP019307">
    <property type="protein sequence ID" value="BBH18365.1"/>
    <property type="molecule type" value="Genomic_DNA"/>
</dbReference>
<gene>
    <name evidence="1" type="ORF">Back2_26520</name>
</gene>
<dbReference type="KEGG" id="nbe:Back2_26520"/>
<sequence>MFEFEGKRPQVHPEAFIAPTATLIGDVTVEKGASIWYGVVLRADICTIIVREGANIQDNSVVHGGPEAVVEIGAHSTVAHSCVMHGKRLGEKSILANNSVMLDDSVIGDGTMVAASSMIGPGGSIPDHVLAAGAPAQVKKPIAGTPAEFWVQVNGDYYADLARRHANGVREV</sequence>
<organism evidence="1 2">
    <name type="scientific">Nocardioides baekrokdamisoli</name>
    <dbReference type="NCBI Taxonomy" id="1804624"/>
    <lineage>
        <taxon>Bacteria</taxon>
        <taxon>Bacillati</taxon>
        <taxon>Actinomycetota</taxon>
        <taxon>Actinomycetes</taxon>
        <taxon>Propionibacteriales</taxon>
        <taxon>Nocardioidaceae</taxon>
        <taxon>Nocardioides</taxon>
    </lineage>
</organism>
<dbReference type="PANTHER" id="PTHR13061">
    <property type="entry name" value="DYNACTIN SUBUNIT P25"/>
    <property type="match status" value="1"/>
</dbReference>
<reference evidence="1 2" key="1">
    <citation type="submission" date="2018-11" db="EMBL/GenBank/DDBJ databases">
        <title>Complete genome sequence of Nocardioides baekrokdamisoli strain KCTC 39748.</title>
        <authorList>
            <person name="Kang S.W."/>
            <person name="Lee K.C."/>
            <person name="Kim K.K."/>
            <person name="Kim J.S."/>
            <person name="Kim D.S."/>
            <person name="Ko S.H."/>
            <person name="Yang S.H."/>
            <person name="Shin Y.K."/>
            <person name="Lee J.S."/>
        </authorList>
    </citation>
    <scope>NUCLEOTIDE SEQUENCE [LARGE SCALE GENOMIC DNA]</scope>
    <source>
        <strain evidence="1 2">KCTC 39748</strain>
    </source>
</reference>
<dbReference type="InterPro" id="IPR050484">
    <property type="entry name" value="Transf_Hexapept/Carb_Anhydrase"/>
</dbReference>
<dbReference type="InterPro" id="IPR011004">
    <property type="entry name" value="Trimer_LpxA-like_sf"/>
</dbReference>
<accession>A0A3G9IQM6</accession>
<dbReference type="Proteomes" id="UP000271573">
    <property type="component" value="Chromosome"/>
</dbReference>
<dbReference type="AlphaFoldDB" id="A0A3G9IQM6"/>
<dbReference type="InterPro" id="IPR047324">
    <property type="entry name" value="LbH_gamma_CA-like"/>
</dbReference>